<name>A0A1F6WZT7_9BACT</name>
<sequence>MQVMIITYFGKQFFKIQQGETVLSINPVSKNSKLGINAHFGADIALSTTNHPDYNGLDQLSHGERIPFVITGPGDYEIKGIFIKGVLSNALIADKKYINTIYIFSMDNINIVFLGALSDTEISKEAREAINNPDILFIPVGGHTKDGASKGLLNAKEAAKFASSLEPKMIIPMDYDDVSLKTFLKETGEEKAEVADKLTLRLKDLENKEGEVVVLRVT</sequence>
<dbReference type="Gene3D" id="3.60.15.10">
    <property type="entry name" value="Ribonuclease Z/Hydroxyacylglutathione hydrolase-like"/>
    <property type="match status" value="1"/>
</dbReference>
<gene>
    <name evidence="1" type="ORF">A3A91_02740</name>
</gene>
<reference evidence="1 2" key="1">
    <citation type="journal article" date="2016" name="Nat. Commun.">
        <title>Thousands of microbial genomes shed light on interconnected biogeochemical processes in an aquifer system.</title>
        <authorList>
            <person name="Anantharaman K."/>
            <person name="Brown C.T."/>
            <person name="Hug L.A."/>
            <person name="Sharon I."/>
            <person name="Castelle C.J."/>
            <person name="Probst A.J."/>
            <person name="Thomas B.C."/>
            <person name="Singh A."/>
            <person name="Wilkins M.J."/>
            <person name="Karaoz U."/>
            <person name="Brodie E.L."/>
            <person name="Williams K.H."/>
            <person name="Hubbard S.S."/>
            <person name="Banfield J.F."/>
        </authorList>
    </citation>
    <scope>NUCLEOTIDE SEQUENCE [LARGE SCALE GENOMIC DNA]</scope>
</reference>
<proteinExistence type="predicted"/>
<dbReference type="AlphaFoldDB" id="A0A1F6WZT7"/>
<dbReference type="Proteomes" id="UP000177001">
    <property type="component" value="Unassembled WGS sequence"/>
</dbReference>
<dbReference type="SUPFAM" id="SSF56281">
    <property type="entry name" value="Metallo-hydrolase/oxidoreductase"/>
    <property type="match status" value="1"/>
</dbReference>
<comment type="caution">
    <text evidence="1">The sequence shown here is derived from an EMBL/GenBank/DDBJ whole genome shotgun (WGS) entry which is preliminary data.</text>
</comment>
<accession>A0A1F6WZT7</accession>
<protein>
    <recommendedName>
        <fullName evidence="3">Lactamase</fullName>
    </recommendedName>
</protein>
<evidence type="ECO:0008006" key="3">
    <source>
        <dbReference type="Google" id="ProtNLM"/>
    </source>
</evidence>
<evidence type="ECO:0000313" key="1">
    <source>
        <dbReference type="EMBL" id="OGI87388.1"/>
    </source>
</evidence>
<dbReference type="PANTHER" id="PTHR39189:SF1">
    <property type="entry name" value="UPF0173 METAL-DEPENDENT HYDROLASE YTKL"/>
    <property type="match status" value="1"/>
</dbReference>
<evidence type="ECO:0000313" key="2">
    <source>
        <dbReference type="Proteomes" id="UP000177001"/>
    </source>
</evidence>
<dbReference type="PANTHER" id="PTHR39189">
    <property type="entry name" value="UPF0173 METAL-DEPENDENT HYDROLASE YTKL"/>
    <property type="match status" value="1"/>
</dbReference>
<organism evidence="1 2">
    <name type="scientific">Candidatus Nomurabacteria bacterium RIFCSPLOWO2_01_FULL_36_16</name>
    <dbReference type="NCBI Taxonomy" id="1801767"/>
    <lineage>
        <taxon>Bacteria</taxon>
        <taxon>Candidatus Nomuraibacteriota</taxon>
    </lineage>
</organism>
<dbReference type="Pfam" id="PF13483">
    <property type="entry name" value="Lactamase_B_3"/>
    <property type="match status" value="1"/>
</dbReference>
<dbReference type="EMBL" id="MFUR01000003">
    <property type="protein sequence ID" value="OGI87388.1"/>
    <property type="molecule type" value="Genomic_DNA"/>
</dbReference>
<dbReference type="InterPro" id="IPR036866">
    <property type="entry name" value="RibonucZ/Hydroxyglut_hydro"/>
</dbReference>